<dbReference type="GO" id="GO:0003676">
    <property type="term" value="F:nucleic acid binding"/>
    <property type="evidence" value="ECO:0007669"/>
    <property type="project" value="InterPro"/>
</dbReference>
<name>A0A9P1CRB5_9DINO</name>
<comment type="caution">
    <text evidence="2">The sequence shown here is derived from an EMBL/GenBank/DDBJ whole genome shotgun (WGS) entry which is preliminary data.</text>
</comment>
<dbReference type="InterPro" id="IPR036875">
    <property type="entry name" value="Znf_CCHC_sf"/>
</dbReference>
<protein>
    <recommendedName>
        <fullName evidence="1">CCHC-type domain-containing protein</fullName>
    </recommendedName>
</protein>
<dbReference type="EMBL" id="CAMXCT030002111">
    <property type="protein sequence ID" value="CAL4783009.1"/>
    <property type="molecule type" value="Genomic_DNA"/>
</dbReference>
<proteinExistence type="predicted"/>
<feature type="domain" description="CCHC-type" evidence="1">
    <location>
        <begin position="62"/>
        <end position="79"/>
    </location>
</feature>
<dbReference type="Gene3D" id="4.10.60.10">
    <property type="entry name" value="Zinc finger, CCHC-type"/>
    <property type="match status" value="1"/>
</dbReference>
<feature type="domain" description="CCHC-type" evidence="1">
    <location>
        <begin position="23"/>
        <end position="39"/>
    </location>
</feature>
<reference evidence="3 4" key="2">
    <citation type="submission" date="2024-05" db="EMBL/GenBank/DDBJ databases">
        <authorList>
            <person name="Chen Y."/>
            <person name="Shah S."/>
            <person name="Dougan E. K."/>
            <person name="Thang M."/>
            <person name="Chan C."/>
        </authorList>
    </citation>
    <scope>NUCLEOTIDE SEQUENCE [LARGE SCALE GENOMIC DNA]</scope>
</reference>
<evidence type="ECO:0000313" key="3">
    <source>
        <dbReference type="EMBL" id="CAL4783009.1"/>
    </source>
</evidence>
<dbReference type="OrthoDB" id="2286242at2759"/>
<gene>
    <name evidence="2" type="ORF">C1SCF055_LOCUS22226</name>
</gene>
<sequence>MWGYPYQSLSRAESRGFRGFSGRCSICGKRGHLQNVCTSKGPVKTTKTEKWWKKDDTDTSKGCTRCGGDKWHMKRLCPAFGHRCELCSHENHYEFMCGAKAKKAKEAKEAKAKEASGVGGCGHPWLPTYHDGGVIQHYTTNH</sequence>
<dbReference type="SMART" id="SM00343">
    <property type="entry name" value="ZnF_C2HC"/>
    <property type="match status" value="2"/>
</dbReference>
<evidence type="ECO:0000259" key="1">
    <source>
        <dbReference type="SMART" id="SM00343"/>
    </source>
</evidence>
<dbReference type="Proteomes" id="UP001152797">
    <property type="component" value="Unassembled WGS sequence"/>
</dbReference>
<dbReference type="AlphaFoldDB" id="A0A9P1CRB5"/>
<dbReference type="EMBL" id="CAMXCT020002111">
    <property type="protein sequence ID" value="CAL1149072.1"/>
    <property type="molecule type" value="Genomic_DNA"/>
</dbReference>
<keyword evidence="4" id="KW-1185">Reference proteome</keyword>
<dbReference type="SUPFAM" id="SSF57756">
    <property type="entry name" value="Retrovirus zinc finger-like domains"/>
    <property type="match status" value="1"/>
</dbReference>
<evidence type="ECO:0000313" key="2">
    <source>
        <dbReference type="EMBL" id="CAI3995697.1"/>
    </source>
</evidence>
<organism evidence="2">
    <name type="scientific">Cladocopium goreaui</name>
    <dbReference type="NCBI Taxonomy" id="2562237"/>
    <lineage>
        <taxon>Eukaryota</taxon>
        <taxon>Sar</taxon>
        <taxon>Alveolata</taxon>
        <taxon>Dinophyceae</taxon>
        <taxon>Suessiales</taxon>
        <taxon>Symbiodiniaceae</taxon>
        <taxon>Cladocopium</taxon>
    </lineage>
</organism>
<reference evidence="2" key="1">
    <citation type="submission" date="2022-10" db="EMBL/GenBank/DDBJ databases">
        <authorList>
            <person name="Chen Y."/>
            <person name="Dougan E. K."/>
            <person name="Chan C."/>
            <person name="Rhodes N."/>
            <person name="Thang M."/>
        </authorList>
    </citation>
    <scope>NUCLEOTIDE SEQUENCE</scope>
</reference>
<dbReference type="InterPro" id="IPR001878">
    <property type="entry name" value="Znf_CCHC"/>
</dbReference>
<dbReference type="EMBL" id="CAMXCT010002111">
    <property type="protein sequence ID" value="CAI3995697.1"/>
    <property type="molecule type" value="Genomic_DNA"/>
</dbReference>
<dbReference type="GO" id="GO:0008270">
    <property type="term" value="F:zinc ion binding"/>
    <property type="evidence" value="ECO:0007669"/>
    <property type="project" value="InterPro"/>
</dbReference>
<evidence type="ECO:0000313" key="4">
    <source>
        <dbReference type="Proteomes" id="UP001152797"/>
    </source>
</evidence>
<accession>A0A9P1CRB5</accession>